<proteinExistence type="predicted"/>
<protein>
    <submittedName>
        <fullName evidence="1">Uncharacterized protein</fullName>
    </submittedName>
</protein>
<dbReference type="HOGENOM" id="CLU_3199164_0_0_6"/>
<evidence type="ECO:0000313" key="2">
    <source>
        <dbReference type="Proteomes" id="UP000003692"/>
    </source>
</evidence>
<reference evidence="1 2" key="1">
    <citation type="submission" date="2010-02" db="EMBL/GenBank/DDBJ databases">
        <authorList>
            <person name="Weinstock G."/>
            <person name="Sodergren E."/>
            <person name="Clifton S."/>
            <person name="Fulton L."/>
            <person name="Fulton B."/>
            <person name="Courtney L."/>
            <person name="Fronick C."/>
            <person name="Harrison M."/>
            <person name="Strong C."/>
            <person name="Farmer C."/>
            <person name="Delahaunty K."/>
            <person name="Markovic C."/>
            <person name="Hall O."/>
            <person name="Minx P."/>
            <person name="Tomlinson C."/>
            <person name="Mitreva M."/>
            <person name="Nelson J."/>
            <person name="Hou S."/>
            <person name="Wollam A."/>
            <person name="Pepin K.H."/>
            <person name="Johnson M."/>
            <person name="Bhonagiri V."/>
            <person name="Zhang X."/>
            <person name="Suruliraj S."/>
            <person name="Warren W."/>
            <person name="Chinwalla A."/>
            <person name="Mardis E.R."/>
            <person name="Wilson R.K."/>
        </authorList>
    </citation>
    <scope>NUCLEOTIDE SEQUENCE [LARGE SCALE GENOMIC DNA]</scope>
    <source>
        <strain evidence="1 2">ATCC 23685</strain>
    </source>
</reference>
<organism evidence="1 2">
    <name type="scientific">Edwardsiella tarda ATCC 23685</name>
    <dbReference type="NCBI Taxonomy" id="500638"/>
    <lineage>
        <taxon>Bacteria</taxon>
        <taxon>Pseudomonadati</taxon>
        <taxon>Pseudomonadota</taxon>
        <taxon>Gammaproteobacteria</taxon>
        <taxon>Enterobacterales</taxon>
        <taxon>Hafniaceae</taxon>
        <taxon>Edwardsiella</taxon>
    </lineage>
</organism>
<dbReference type="Proteomes" id="UP000003692">
    <property type="component" value="Unassembled WGS sequence"/>
</dbReference>
<gene>
    <name evidence="1" type="ORF">EDWATA_02544</name>
</gene>
<comment type="caution">
    <text evidence="1">The sequence shown here is derived from an EMBL/GenBank/DDBJ whole genome shotgun (WGS) entry which is preliminary data.</text>
</comment>
<dbReference type="AlphaFoldDB" id="D4F710"/>
<evidence type="ECO:0000313" key="1">
    <source>
        <dbReference type="EMBL" id="EFE22454.1"/>
    </source>
</evidence>
<accession>D4F710</accession>
<name>D4F710_EDWTA</name>
<sequence>MVLCLHREIFREKTSCSIVSFMRKWCWPVKQTRFMYDMRIMLLLF</sequence>
<dbReference type="EMBL" id="ADGK01000219">
    <property type="protein sequence ID" value="EFE22454.1"/>
    <property type="molecule type" value="Genomic_DNA"/>
</dbReference>